<evidence type="ECO:0000256" key="1">
    <source>
        <dbReference type="SAM" id="MobiDB-lite"/>
    </source>
</evidence>
<feature type="domain" description="GerMN" evidence="2">
    <location>
        <begin position="97"/>
        <end position="185"/>
    </location>
</feature>
<feature type="region of interest" description="Disordered" evidence="1">
    <location>
        <begin position="35"/>
        <end position="66"/>
    </location>
</feature>
<dbReference type="OrthoDB" id="9809406at2"/>
<proteinExistence type="predicted"/>
<evidence type="ECO:0000313" key="3">
    <source>
        <dbReference type="EMBL" id="KAF1083833.1"/>
    </source>
</evidence>
<organism evidence="3 4">
    <name type="scientific">Sporotomaculum syntrophicum</name>
    <dbReference type="NCBI Taxonomy" id="182264"/>
    <lineage>
        <taxon>Bacteria</taxon>
        <taxon>Bacillati</taxon>
        <taxon>Bacillota</taxon>
        <taxon>Clostridia</taxon>
        <taxon>Eubacteriales</taxon>
        <taxon>Desulfallaceae</taxon>
        <taxon>Sporotomaculum</taxon>
    </lineage>
</organism>
<dbReference type="EMBL" id="LSRS01000009">
    <property type="protein sequence ID" value="KAF1083833.1"/>
    <property type="molecule type" value="Genomic_DNA"/>
</dbReference>
<protein>
    <submittedName>
        <fullName evidence="3">Sporulation and spore germination</fullName>
    </submittedName>
</protein>
<evidence type="ECO:0000259" key="2">
    <source>
        <dbReference type="SMART" id="SM00909"/>
    </source>
</evidence>
<gene>
    <name evidence="3" type="ORF">SPSYN_02989</name>
</gene>
<dbReference type="SMART" id="SM00909">
    <property type="entry name" value="Germane"/>
    <property type="match status" value="1"/>
</dbReference>
<comment type="caution">
    <text evidence="3">The sequence shown here is derived from an EMBL/GenBank/DDBJ whole genome shotgun (WGS) entry which is preliminary data.</text>
</comment>
<sequence>MLKRVNCFRLKFILVLVAVLALIVLVPAGCGNNGSTDGNQNPNSSQGDKGNNSNQTGDGSDQSAQNQQKVTLYFSDEQAMYLLPEERTVTKGHESLEAAVIQELINGPGKDSLVRTIPEDTKLISISVVNGVANVNFSKEFQSKHWGGSAGETMTLYSVVNSLCELPGIEKVQFLLEGEKKESILNGNMDTTVPIEPDYNLIEN</sequence>
<accession>A0A9D3AXN8</accession>
<dbReference type="Pfam" id="PF10646">
    <property type="entry name" value="Germane"/>
    <property type="match status" value="1"/>
</dbReference>
<dbReference type="RefSeq" id="WP_161823254.1">
    <property type="nucleotide sequence ID" value="NZ_LSRS01000009.1"/>
</dbReference>
<dbReference type="InterPro" id="IPR019606">
    <property type="entry name" value="GerMN"/>
</dbReference>
<reference evidence="3" key="1">
    <citation type="submission" date="2016-02" db="EMBL/GenBank/DDBJ databases">
        <title>Draft Genome Sequence of Sporotomaculum syntrophicum Strain FB, a Syntrophic Benzoate Degrader.</title>
        <authorList>
            <person name="Nobu M.K."/>
            <person name="Narihiro T."/>
            <person name="Qiu Y.-L."/>
            <person name="Ohashi A."/>
            <person name="Liu W.-T."/>
            <person name="Yuji S."/>
        </authorList>
    </citation>
    <scope>NUCLEOTIDE SEQUENCE</scope>
    <source>
        <strain evidence="3">FB</strain>
    </source>
</reference>
<dbReference type="Proteomes" id="UP000798488">
    <property type="component" value="Unassembled WGS sequence"/>
</dbReference>
<name>A0A9D3AXN8_9FIRM</name>
<keyword evidence="4" id="KW-1185">Reference proteome</keyword>
<dbReference type="AlphaFoldDB" id="A0A9D3AXN8"/>
<evidence type="ECO:0000313" key="4">
    <source>
        <dbReference type="Proteomes" id="UP000798488"/>
    </source>
</evidence>